<name>A0A1Y2PES5_9FLAO</name>
<evidence type="ECO:0000259" key="1">
    <source>
        <dbReference type="Pfam" id="PF00248"/>
    </source>
</evidence>
<dbReference type="EMBL" id="LAPZ01000002">
    <property type="protein sequence ID" value="OSY88983.1"/>
    <property type="molecule type" value="Genomic_DNA"/>
</dbReference>
<evidence type="ECO:0000313" key="2">
    <source>
        <dbReference type="EMBL" id="OSY88983.1"/>
    </source>
</evidence>
<feature type="domain" description="NADP-dependent oxidoreductase" evidence="1">
    <location>
        <begin position="9"/>
        <end position="275"/>
    </location>
</feature>
<dbReference type="InParanoid" id="A0A1Y2PES5"/>
<accession>A0A1Y2PES5</accession>
<evidence type="ECO:0000313" key="3">
    <source>
        <dbReference type="Proteomes" id="UP000194221"/>
    </source>
</evidence>
<dbReference type="SUPFAM" id="SSF51430">
    <property type="entry name" value="NAD(P)-linked oxidoreductase"/>
    <property type="match status" value="1"/>
</dbReference>
<dbReference type="FunCoup" id="A0A1Y2PES5">
    <property type="interactions" value="3"/>
</dbReference>
<sequence length="288" mass="32703">MTKFSKTIAGCMTWGVWGKSLNTSEMINLLNSCLESGITTFDHADIYGDYTTEADFGKALSISKIPREHIQLISKCGIQYIGNTRNNRVKHYSYSKEYIIWSVEESLKNLQTDYLDLLLLHRPSPLMNSDEIAEAVFTLKATGKIKDFGLSNFTPLQSELINQKTGVSVNQIEISLTRYSSLLNGDLDYMQLHKIQPMAWSPLGSYFKESSEKNNRIRQELSILTKKYNATENQLLLAWLHLHPTNIIPVIGTTNKERIREAVKAENIVLETEDWFALLVASQGHKVP</sequence>
<proteinExistence type="predicted"/>
<dbReference type="PANTHER" id="PTHR43364:SF1">
    <property type="entry name" value="OXIDOREDUCTASE YDHF"/>
    <property type="match status" value="1"/>
</dbReference>
<dbReference type="InterPro" id="IPR036812">
    <property type="entry name" value="NAD(P)_OxRdtase_dom_sf"/>
</dbReference>
<dbReference type="RefSeq" id="WP_086029797.1">
    <property type="nucleotide sequence ID" value="NZ_LAPZ01000002.1"/>
</dbReference>
<dbReference type="GO" id="GO:0005829">
    <property type="term" value="C:cytosol"/>
    <property type="evidence" value="ECO:0007669"/>
    <property type="project" value="TreeGrafter"/>
</dbReference>
<protein>
    <submittedName>
        <fullName evidence="2">Aldo/keto reductase</fullName>
    </submittedName>
</protein>
<dbReference type="OrthoDB" id="9773828at2"/>
<dbReference type="Gene3D" id="3.20.20.100">
    <property type="entry name" value="NADP-dependent oxidoreductase domain"/>
    <property type="match status" value="1"/>
</dbReference>
<dbReference type="AlphaFoldDB" id="A0A1Y2PES5"/>
<gene>
    <name evidence="2" type="ORF">WH52_04795</name>
</gene>
<dbReference type="STRING" id="1635173.WH52_04795"/>
<keyword evidence="3" id="KW-1185">Reference proteome</keyword>
<dbReference type="Proteomes" id="UP000194221">
    <property type="component" value="Unassembled WGS sequence"/>
</dbReference>
<dbReference type="InterPro" id="IPR050523">
    <property type="entry name" value="AKR_Detox_Biosynth"/>
</dbReference>
<dbReference type="CDD" id="cd19092">
    <property type="entry name" value="AKR_BsYcsN_EcYdhF-like"/>
    <property type="match status" value="1"/>
</dbReference>
<dbReference type="InterPro" id="IPR023210">
    <property type="entry name" value="NADP_OxRdtase_dom"/>
</dbReference>
<dbReference type="PANTHER" id="PTHR43364">
    <property type="entry name" value="NADH-SPECIFIC METHYLGLYOXAL REDUCTASE-RELATED"/>
    <property type="match status" value="1"/>
</dbReference>
<organism evidence="2 3">
    <name type="scientific">Tenacibaculum holothuriorum</name>
    <dbReference type="NCBI Taxonomy" id="1635173"/>
    <lineage>
        <taxon>Bacteria</taxon>
        <taxon>Pseudomonadati</taxon>
        <taxon>Bacteroidota</taxon>
        <taxon>Flavobacteriia</taxon>
        <taxon>Flavobacteriales</taxon>
        <taxon>Flavobacteriaceae</taxon>
        <taxon>Tenacibaculum</taxon>
    </lineage>
</organism>
<comment type="caution">
    <text evidence="2">The sequence shown here is derived from an EMBL/GenBank/DDBJ whole genome shotgun (WGS) entry which is preliminary data.</text>
</comment>
<reference evidence="2 3" key="1">
    <citation type="submission" date="2015-03" db="EMBL/GenBank/DDBJ databases">
        <title>Genome sequence of Tenacibaculum sp. S2-2, isolated from intestinal microbiota of sea cucumber, Apostichopus japonicas.</title>
        <authorList>
            <person name="Shao Z."/>
            <person name="Wang L."/>
            <person name="Li X."/>
        </authorList>
    </citation>
    <scope>NUCLEOTIDE SEQUENCE [LARGE SCALE GENOMIC DNA]</scope>
    <source>
        <strain evidence="2 3">S2-2</strain>
    </source>
</reference>
<dbReference type="Pfam" id="PF00248">
    <property type="entry name" value="Aldo_ket_red"/>
    <property type="match status" value="1"/>
</dbReference>